<evidence type="ECO:0008006" key="3">
    <source>
        <dbReference type="Google" id="ProtNLM"/>
    </source>
</evidence>
<dbReference type="AlphaFoldDB" id="A0A1G2G1B5"/>
<dbReference type="STRING" id="1802115.A2756_05515"/>
<evidence type="ECO:0000313" key="2">
    <source>
        <dbReference type="Proteomes" id="UP000177785"/>
    </source>
</evidence>
<proteinExistence type="predicted"/>
<evidence type="ECO:0000313" key="1">
    <source>
        <dbReference type="EMBL" id="OGZ44125.1"/>
    </source>
</evidence>
<protein>
    <recommendedName>
        <fullName evidence="3">Crotonobetainyl-CoA--carnitine CoA-transferase</fullName>
    </recommendedName>
</protein>
<gene>
    <name evidence="1" type="ORF">A2756_05515</name>
</gene>
<dbReference type="SUPFAM" id="SSF53335">
    <property type="entry name" value="S-adenosyl-L-methionine-dependent methyltransferases"/>
    <property type="match status" value="1"/>
</dbReference>
<organism evidence="1 2">
    <name type="scientific">Candidatus Ryanbacteria bacterium RIFCSPHIGHO2_01_FULL_48_27</name>
    <dbReference type="NCBI Taxonomy" id="1802115"/>
    <lineage>
        <taxon>Bacteria</taxon>
        <taxon>Candidatus Ryaniibacteriota</taxon>
    </lineage>
</organism>
<dbReference type="InterPro" id="IPR008884">
    <property type="entry name" value="TylF_MeTrfase"/>
</dbReference>
<comment type="caution">
    <text evidence="1">The sequence shown here is derived from an EMBL/GenBank/DDBJ whole genome shotgun (WGS) entry which is preliminary data.</text>
</comment>
<dbReference type="Pfam" id="PF05711">
    <property type="entry name" value="TylF"/>
    <property type="match status" value="1"/>
</dbReference>
<reference evidence="1 2" key="1">
    <citation type="journal article" date="2016" name="Nat. Commun.">
        <title>Thousands of microbial genomes shed light on interconnected biogeochemical processes in an aquifer system.</title>
        <authorList>
            <person name="Anantharaman K."/>
            <person name="Brown C.T."/>
            <person name="Hug L.A."/>
            <person name="Sharon I."/>
            <person name="Castelle C.J."/>
            <person name="Probst A.J."/>
            <person name="Thomas B.C."/>
            <person name="Singh A."/>
            <person name="Wilkins M.J."/>
            <person name="Karaoz U."/>
            <person name="Brodie E.L."/>
            <person name="Williams K.H."/>
            <person name="Hubbard S.S."/>
            <person name="Banfield J.F."/>
        </authorList>
    </citation>
    <scope>NUCLEOTIDE SEQUENCE [LARGE SCALE GENOMIC DNA]</scope>
</reference>
<dbReference type="PANTHER" id="PTHR40036">
    <property type="entry name" value="MACROCIN O-METHYLTRANSFERASE"/>
    <property type="match status" value="1"/>
</dbReference>
<accession>A0A1G2G1B5</accession>
<dbReference type="Proteomes" id="UP000177785">
    <property type="component" value="Unassembled WGS sequence"/>
</dbReference>
<dbReference type="Gene3D" id="3.40.50.150">
    <property type="entry name" value="Vaccinia Virus protein VP39"/>
    <property type="match status" value="1"/>
</dbReference>
<name>A0A1G2G1B5_9BACT</name>
<dbReference type="EMBL" id="MHNL01000027">
    <property type="protein sequence ID" value="OGZ44125.1"/>
    <property type="molecule type" value="Genomic_DNA"/>
</dbReference>
<dbReference type="InterPro" id="IPR029063">
    <property type="entry name" value="SAM-dependent_MTases_sf"/>
</dbReference>
<sequence>MKFSSRDKNYKSKRAEFAERYGKRELWSVIDQWPLYCGIGNLSRFLAIYEIFCSTKAVPGHVAEFGSWRGANVLFLAKLLRIFDPHGSKMTHCFDSFEGLIEFSQQDGNAKVMGAGAPYTQGSLQELQDIIALYDMQDEIEIHKGFIEKTLPALLEEKKALSFSFVYCDADLYSPTKTVLELVHPRLSEGGVFVFDEWNFEDCPGETSACREFLESHGHMYRQEHASNTHQPTLVLRKIASC</sequence>
<dbReference type="PANTHER" id="PTHR40036:SF1">
    <property type="entry name" value="MACROCIN O-METHYLTRANSFERASE"/>
    <property type="match status" value="1"/>
</dbReference>